<dbReference type="InterPro" id="IPR016130">
    <property type="entry name" value="Tyr_Pase_AS"/>
</dbReference>
<dbReference type="PANTHER" id="PTHR31126:SF1">
    <property type="entry name" value="TYROSINE SPECIFIC PROTEIN PHOSPHATASES DOMAIN-CONTAINING PROTEIN"/>
    <property type="match status" value="1"/>
</dbReference>
<evidence type="ECO:0000313" key="3">
    <source>
        <dbReference type="EMBL" id="SMS14791.1"/>
    </source>
</evidence>
<reference evidence="4" key="1">
    <citation type="submission" date="2017-05" db="EMBL/GenBank/DDBJ databases">
        <authorList>
            <person name="Papadimitriou K."/>
        </authorList>
    </citation>
    <scope>NUCLEOTIDE SEQUENCE [LARGE SCALE GENOMIC DNA]</scope>
    <source>
        <strain evidence="4">ACA-DC 3411</strain>
    </source>
</reference>
<evidence type="ECO:0000256" key="1">
    <source>
        <dbReference type="ARBA" id="ARBA00009580"/>
    </source>
</evidence>
<dbReference type="SUPFAM" id="SSF52799">
    <property type="entry name" value="(Phosphotyrosine protein) phosphatases II"/>
    <property type="match status" value="1"/>
</dbReference>
<dbReference type="Gene3D" id="3.90.190.10">
    <property type="entry name" value="Protein tyrosine phosphatase superfamily"/>
    <property type="match status" value="1"/>
</dbReference>
<dbReference type="InterPro" id="IPR029021">
    <property type="entry name" value="Prot-tyrosine_phosphatase-like"/>
</dbReference>
<dbReference type="PANTHER" id="PTHR31126">
    <property type="entry name" value="TYROSINE-PROTEIN PHOSPHATASE"/>
    <property type="match status" value="1"/>
</dbReference>
<protein>
    <submittedName>
        <fullName evidence="3">Protein tyrosine/serine phosphatase</fullName>
    </submittedName>
</protein>
<keyword evidence="2" id="KW-0732">Signal</keyword>
<evidence type="ECO:0000313" key="4">
    <source>
        <dbReference type="Proteomes" id="UP000195412"/>
    </source>
</evidence>
<feature type="signal peptide" evidence="2">
    <location>
        <begin position="1"/>
        <end position="31"/>
    </location>
</feature>
<dbReference type="AlphaFoldDB" id="A0A1Y6K078"/>
<gene>
    <name evidence="3" type="ORF">LZ3411_1741</name>
</gene>
<dbReference type="Pfam" id="PF13350">
    <property type="entry name" value="Y_phosphatase3"/>
    <property type="match status" value="1"/>
</dbReference>
<accession>A0A1Y6K078</accession>
<dbReference type="PROSITE" id="PS51257">
    <property type="entry name" value="PROKAR_LIPOPROTEIN"/>
    <property type="match status" value="1"/>
</dbReference>
<dbReference type="GO" id="GO:0004721">
    <property type="term" value="F:phosphoprotein phosphatase activity"/>
    <property type="evidence" value="ECO:0007669"/>
    <property type="project" value="InterPro"/>
</dbReference>
<dbReference type="KEGG" id="lzy:LZ3411_1741"/>
<sequence length="278" mass="31118">MSMRTISQRIGVVIGLSVLLFSWLSGCAAQAGTTKPIKSVVGTHITLQGPTNVQDLGGIRTKDGQTVRAHRLIRSSKLADYTTQDLRTLRVTYHLRSIVDFRSSREIQQTPDPRVAHATYHQDSVVANNYGQRTTKQFYQGLVSDPIALRGYRAFFNQLLRQKSGATLFHCTYGKDRTGIGAMLVLSALGVSRQTILREYLYANTNLARDPHIVFLNQRTPGKRAKTHLQRINAVTKGDLTAATQRIDQKYGSMTNFLKKLGLTPAKQTQLKRLYLTK</sequence>
<name>A0A1Y6K078_9LACO</name>
<feature type="chain" id="PRO_5012734974" evidence="2">
    <location>
        <begin position="32"/>
        <end position="278"/>
    </location>
</feature>
<dbReference type="InterPro" id="IPR026893">
    <property type="entry name" value="Tyr/Ser_Pase_IphP-type"/>
</dbReference>
<dbReference type="Proteomes" id="UP000195412">
    <property type="component" value="Chromosome I"/>
</dbReference>
<dbReference type="PROSITE" id="PS00383">
    <property type="entry name" value="TYR_PHOSPHATASE_1"/>
    <property type="match status" value="1"/>
</dbReference>
<comment type="similarity">
    <text evidence="1">Belongs to the protein-tyrosine phosphatase family.</text>
</comment>
<organism evidence="3 4">
    <name type="scientific">Levilactobacillus zymae</name>
    <dbReference type="NCBI Taxonomy" id="267363"/>
    <lineage>
        <taxon>Bacteria</taxon>
        <taxon>Bacillati</taxon>
        <taxon>Bacillota</taxon>
        <taxon>Bacilli</taxon>
        <taxon>Lactobacillales</taxon>
        <taxon>Lactobacillaceae</taxon>
        <taxon>Levilactobacillus</taxon>
    </lineage>
</organism>
<dbReference type="EMBL" id="LT854705">
    <property type="protein sequence ID" value="SMS14791.1"/>
    <property type="molecule type" value="Genomic_DNA"/>
</dbReference>
<evidence type="ECO:0000256" key="2">
    <source>
        <dbReference type="SAM" id="SignalP"/>
    </source>
</evidence>
<proteinExistence type="inferred from homology"/>